<dbReference type="Proteomes" id="UP001050975">
    <property type="component" value="Unassembled WGS sequence"/>
</dbReference>
<dbReference type="EMBL" id="BLAY01000047">
    <property type="protein sequence ID" value="GET38562.1"/>
    <property type="molecule type" value="Genomic_DNA"/>
</dbReference>
<feature type="domain" description="DUF3131" evidence="2">
    <location>
        <begin position="239"/>
        <end position="605"/>
    </location>
</feature>
<keyword evidence="4" id="KW-1185">Reference proteome</keyword>
<feature type="region of interest" description="Disordered" evidence="1">
    <location>
        <begin position="164"/>
        <end position="232"/>
    </location>
</feature>
<gene>
    <name evidence="3" type="ORF">MiSe_33200</name>
</gene>
<feature type="compositionally biased region" description="Pro residues" evidence="1">
    <location>
        <begin position="216"/>
        <end position="226"/>
    </location>
</feature>
<protein>
    <recommendedName>
        <fullName evidence="2">DUF3131 domain-containing protein</fullName>
    </recommendedName>
</protein>
<feature type="compositionally biased region" description="Pro residues" evidence="1">
    <location>
        <begin position="166"/>
        <end position="180"/>
    </location>
</feature>
<sequence>MMAMTSAILPVFLVVTTNQQQLVCPGVQVWECSSTCCSREHVRNANLRRDPEGCGDKNEARFSGLKLLKPGSAGFVCVATRFRVSATNLTCSRCNTRQGINSLAYSESRLKTTAPKFPVHFNGLSLLARKFISGRAENMNENDARSQNQRRQLIALPDYYHRDWQPPSPSLPTTTPPPAIPFEEHAAPAEKPSLPPPIAIEKPVEQVSPPKSARPIAPPAAPPVANTPPRLTTDADRIAARRAWQYFERNWNAQTGFVNSVENYPWTTWWDQGSAILGMHAAHRLGLIKTEEFNSKINRLLQTLERLSLAATGLPNKAYSTNTAQMMRLDNTPDPRGTSGWSALDMARFLLGLRVLRSHYPQFQARCDQIVAKWNLSQLVKDGWLQGGIIDSNGRIRLVQEGRFGYEQYAAYSLKLWNIEALNALNNPPFQTIQIDGIELQIDRRNLSNSGASNYLTNDPYLLWGLELGWNDSIKPHVLNLFKVQAKRFETTGILTAVNEDSIDRPPYFLYYSVYANGQSWMPINIEGRTFPHLRFLSTKAAFAWAALMSNEPYAKKLRESVQNLAAPNRGYLAGRYENPRLGVNNAIDVNTNAVVLESLLYQARSGRSLVF</sequence>
<reference evidence="3" key="1">
    <citation type="submission" date="2019-10" db="EMBL/GenBank/DDBJ databases">
        <title>Draft genome sequece of Microseira wollei NIES-4236.</title>
        <authorList>
            <person name="Yamaguchi H."/>
            <person name="Suzuki S."/>
            <person name="Kawachi M."/>
        </authorList>
    </citation>
    <scope>NUCLEOTIDE SEQUENCE</scope>
    <source>
        <strain evidence="3">NIES-4236</strain>
    </source>
</reference>
<accession>A0AAV3XGH2</accession>
<organism evidence="3 4">
    <name type="scientific">Microseira wollei NIES-4236</name>
    <dbReference type="NCBI Taxonomy" id="2530354"/>
    <lineage>
        <taxon>Bacteria</taxon>
        <taxon>Bacillati</taxon>
        <taxon>Cyanobacteriota</taxon>
        <taxon>Cyanophyceae</taxon>
        <taxon>Oscillatoriophycideae</taxon>
        <taxon>Aerosakkonematales</taxon>
        <taxon>Aerosakkonemataceae</taxon>
        <taxon>Microseira</taxon>
    </lineage>
</organism>
<dbReference type="Gene3D" id="1.50.10.140">
    <property type="match status" value="1"/>
</dbReference>
<comment type="caution">
    <text evidence="3">The sequence shown here is derived from an EMBL/GenBank/DDBJ whole genome shotgun (WGS) entry which is preliminary data.</text>
</comment>
<evidence type="ECO:0000259" key="2">
    <source>
        <dbReference type="Pfam" id="PF11329"/>
    </source>
</evidence>
<dbReference type="Pfam" id="PF11329">
    <property type="entry name" value="DUF3131"/>
    <property type="match status" value="1"/>
</dbReference>
<proteinExistence type="predicted"/>
<evidence type="ECO:0000313" key="4">
    <source>
        <dbReference type="Proteomes" id="UP001050975"/>
    </source>
</evidence>
<evidence type="ECO:0000256" key="1">
    <source>
        <dbReference type="SAM" id="MobiDB-lite"/>
    </source>
</evidence>
<evidence type="ECO:0000313" key="3">
    <source>
        <dbReference type="EMBL" id="GET38562.1"/>
    </source>
</evidence>
<dbReference type="InterPro" id="IPR021478">
    <property type="entry name" value="DUF3131"/>
</dbReference>
<dbReference type="AlphaFoldDB" id="A0AAV3XGH2"/>
<name>A0AAV3XGH2_9CYAN</name>